<evidence type="ECO:0000313" key="2">
    <source>
        <dbReference type="Proteomes" id="UP001172101"/>
    </source>
</evidence>
<dbReference type="GeneID" id="85330341"/>
<gene>
    <name evidence="1" type="ORF">B0T26DRAFT_802917</name>
</gene>
<protein>
    <submittedName>
        <fullName evidence="1">Uncharacterized protein</fullName>
    </submittedName>
</protein>
<dbReference type="RefSeq" id="XP_060296735.1">
    <property type="nucleotide sequence ID" value="XM_060447071.1"/>
</dbReference>
<evidence type="ECO:0000313" key="1">
    <source>
        <dbReference type="EMBL" id="KAK0717942.1"/>
    </source>
</evidence>
<name>A0AA40ALI9_9PEZI</name>
<sequence length="174" mass="19076">MCLLIKIEYSCCKAATTNQTLVECQLDPEQSCTGITVHNKTLKYPASCWKCEQNLVALLTTRTGDARRMLAEHHHEAAGVSGPDTEADAQAREMDHLADQLLLCLIADRVRAMNKFKRFVCAGNVCAAAAVTPLDYEKYVLLVVDVVDVALGFIYDMRGDARGAALPDAEGWLD</sequence>
<proteinExistence type="predicted"/>
<reference evidence="1" key="1">
    <citation type="submission" date="2023-06" db="EMBL/GenBank/DDBJ databases">
        <title>Genome-scale phylogeny and comparative genomics of the fungal order Sordariales.</title>
        <authorList>
            <consortium name="Lawrence Berkeley National Laboratory"/>
            <person name="Hensen N."/>
            <person name="Bonometti L."/>
            <person name="Westerberg I."/>
            <person name="Brannstrom I.O."/>
            <person name="Guillou S."/>
            <person name="Cros-Aarteil S."/>
            <person name="Calhoun S."/>
            <person name="Haridas S."/>
            <person name="Kuo A."/>
            <person name="Mondo S."/>
            <person name="Pangilinan J."/>
            <person name="Riley R."/>
            <person name="LaButti K."/>
            <person name="Andreopoulos B."/>
            <person name="Lipzen A."/>
            <person name="Chen C."/>
            <person name="Yanf M."/>
            <person name="Daum C."/>
            <person name="Ng V."/>
            <person name="Clum A."/>
            <person name="Steindorff A."/>
            <person name="Ohm R."/>
            <person name="Martin F."/>
            <person name="Silar P."/>
            <person name="Natvig D."/>
            <person name="Lalanne C."/>
            <person name="Gautier V."/>
            <person name="Ament-velasquez S.L."/>
            <person name="Kruys A."/>
            <person name="Hutchinson M.I."/>
            <person name="Powell A.J."/>
            <person name="Barry K."/>
            <person name="Miller A.N."/>
            <person name="Grigoriev I.V."/>
            <person name="Debuchy R."/>
            <person name="Gladieux P."/>
            <person name="Thoren M.H."/>
            <person name="Johannesson H."/>
        </authorList>
    </citation>
    <scope>NUCLEOTIDE SEQUENCE</scope>
    <source>
        <strain evidence="1">SMH2392-1A</strain>
    </source>
</reference>
<organism evidence="1 2">
    <name type="scientific">Lasiosphaeria miniovina</name>
    <dbReference type="NCBI Taxonomy" id="1954250"/>
    <lineage>
        <taxon>Eukaryota</taxon>
        <taxon>Fungi</taxon>
        <taxon>Dikarya</taxon>
        <taxon>Ascomycota</taxon>
        <taxon>Pezizomycotina</taxon>
        <taxon>Sordariomycetes</taxon>
        <taxon>Sordariomycetidae</taxon>
        <taxon>Sordariales</taxon>
        <taxon>Lasiosphaeriaceae</taxon>
        <taxon>Lasiosphaeria</taxon>
    </lineage>
</organism>
<dbReference type="AlphaFoldDB" id="A0AA40ALI9"/>
<comment type="caution">
    <text evidence="1">The sequence shown here is derived from an EMBL/GenBank/DDBJ whole genome shotgun (WGS) entry which is preliminary data.</text>
</comment>
<keyword evidence="2" id="KW-1185">Reference proteome</keyword>
<dbReference type="Proteomes" id="UP001172101">
    <property type="component" value="Unassembled WGS sequence"/>
</dbReference>
<dbReference type="EMBL" id="JAUIRO010000004">
    <property type="protein sequence ID" value="KAK0717942.1"/>
    <property type="molecule type" value="Genomic_DNA"/>
</dbReference>
<accession>A0AA40ALI9</accession>